<dbReference type="PANTHER" id="PTHR43240">
    <property type="entry name" value="1,4-DIHYDROXY-2-NAPHTHOYL-COA THIOESTERASE 1"/>
    <property type="match status" value="1"/>
</dbReference>
<keyword evidence="5" id="KW-1185">Reference proteome</keyword>
<comment type="caution">
    <text evidence="4">The sequence shown here is derived from an EMBL/GenBank/DDBJ whole genome shotgun (WGS) entry which is preliminary data.</text>
</comment>
<gene>
    <name evidence="4" type="ORF">FOJ82_07295</name>
</gene>
<dbReference type="InterPro" id="IPR006683">
    <property type="entry name" value="Thioestr_dom"/>
</dbReference>
<dbReference type="SUPFAM" id="SSF54637">
    <property type="entry name" value="Thioesterase/thiol ester dehydrase-isomerase"/>
    <property type="match status" value="1"/>
</dbReference>
<dbReference type="OrthoDB" id="9798208at2"/>
<dbReference type="GO" id="GO:0005829">
    <property type="term" value="C:cytosol"/>
    <property type="evidence" value="ECO:0007669"/>
    <property type="project" value="TreeGrafter"/>
</dbReference>
<protein>
    <submittedName>
        <fullName evidence="4">Hotdog fold thioesterase</fullName>
    </submittedName>
</protein>
<evidence type="ECO:0000313" key="4">
    <source>
        <dbReference type="EMBL" id="TRY18904.1"/>
    </source>
</evidence>
<comment type="similarity">
    <text evidence="1">Belongs to the thioesterase PaaI family.</text>
</comment>
<dbReference type="NCBIfam" id="TIGR00369">
    <property type="entry name" value="unchar_dom_1"/>
    <property type="match status" value="1"/>
</dbReference>
<feature type="domain" description="Thioesterase" evidence="3">
    <location>
        <begin position="46"/>
        <end position="123"/>
    </location>
</feature>
<proteinExistence type="inferred from homology"/>
<name>A0A553K2J0_9ACTN</name>
<evidence type="ECO:0000256" key="2">
    <source>
        <dbReference type="ARBA" id="ARBA00022801"/>
    </source>
</evidence>
<dbReference type="Proteomes" id="UP000317638">
    <property type="component" value="Unassembled WGS sequence"/>
</dbReference>
<dbReference type="InterPro" id="IPR003736">
    <property type="entry name" value="PAAI_dom"/>
</dbReference>
<dbReference type="InterPro" id="IPR029069">
    <property type="entry name" value="HotDog_dom_sf"/>
</dbReference>
<dbReference type="PANTHER" id="PTHR43240:SF5">
    <property type="entry name" value="1,4-DIHYDROXY-2-NAPHTHOYL-COA THIOESTERASE 1"/>
    <property type="match status" value="1"/>
</dbReference>
<dbReference type="Gene3D" id="3.10.129.10">
    <property type="entry name" value="Hotdog Thioesterase"/>
    <property type="match status" value="1"/>
</dbReference>
<sequence length="133" mass="13846">MTTAAVPEWAEELSSELHDAMGIRITHLSADRVVGTMPVEGNRQPMGLLHGGASAVLVEGLASMGAVAHARTSGRAAVGVDLNITHIRSAQSGVVTGVATPVHLGSRIAVYEVEITDEQGRRTALGRITCQLV</sequence>
<dbReference type="GO" id="GO:0061522">
    <property type="term" value="F:1,4-dihydroxy-2-naphthoyl-CoA thioesterase activity"/>
    <property type="evidence" value="ECO:0007669"/>
    <property type="project" value="TreeGrafter"/>
</dbReference>
<dbReference type="EMBL" id="VKKG01000002">
    <property type="protein sequence ID" value="TRY18904.1"/>
    <property type="molecule type" value="Genomic_DNA"/>
</dbReference>
<evidence type="ECO:0000259" key="3">
    <source>
        <dbReference type="Pfam" id="PF03061"/>
    </source>
</evidence>
<dbReference type="RefSeq" id="WP_143937796.1">
    <property type="nucleotide sequence ID" value="NZ_VKKG01000002.1"/>
</dbReference>
<reference evidence="4 5" key="1">
    <citation type="submission" date="2019-07" db="EMBL/GenBank/DDBJ databases">
        <authorList>
            <person name="Zhou L.-Y."/>
        </authorList>
    </citation>
    <scope>NUCLEOTIDE SEQUENCE [LARGE SCALE GENOMIC DNA]</scope>
    <source>
        <strain evidence="4 5">YIM 101269</strain>
    </source>
</reference>
<dbReference type="Pfam" id="PF03061">
    <property type="entry name" value="4HBT"/>
    <property type="match status" value="1"/>
</dbReference>
<organism evidence="4 5">
    <name type="scientific">Tessaracoccus rhinocerotis</name>
    <dbReference type="NCBI Taxonomy" id="1689449"/>
    <lineage>
        <taxon>Bacteria</taxon>
        <taxon>Bacillati</taxon>
        <taxon>Actinomycetota</taxon>
        <taxon>Actinomycetes</taxon>
        <taxon>Propionibacteriales</taxon>
        <taxon>Propionibacteriaceae</taxon>
        <taxon>Tessaracoccus</taxon>
    </lineage>
</organism>
<dbReference type="AlphaFoldDB" id="A0A553K2J0"/>
<evidence type="ECO:0000313" key="5">
    <source>
        <dbReference type="Proteomes" id="UP000317638"/>
    </source>
</evidence>
<dbReference type="CDD" id="cd03443">
    <property type="entry name" value="PaaI_thioesterase"/>
    <property type="match status" value="1"/>
</dbReference>
<accession>A0A553K2J0</accession>
<evidence type="ECO:0000256" key="1">
    <source>
        <dbReference type="ARBA" id="ARBA00008324"/>
    </source>
</evidence>
<keyword evidence="2" id="KW-0378">Hydrolase</keyword>